<dbReference type="InterPro" id="IPR041588">
    <property type="entry name" value="Integrase_H2C2"/>
</dbReference>
<dbReference type="InterPro" id="IPR012337">
    <property type="entry name" value="RNaseH-like_sf"/>
</dbReference>
<dbReference type="InterPro" id="IPR001584">
    <property type="entry name" value="Integrase_cat-core"/>
</dbReference>
<dbReference type="Proteomes" id="UP000257109">
    <property type="component" value="Unassembled WGS sequence"/>
</dbReference>
<protein>
    <submittedName>
        <fullName evidence="2">Pol</fullName>
    </submittedName>
</protein>
<dbReference type="EMBL" id="QJKJ01000536">
    <property type="protein sequence ID" value="RDY12058.1"/>
    <property type="molecule type" value="Genomic_DNA"/>
</dbReference>
<dbReference type="SUPFAM" id="SSF53098">
    <property type="entry name" value="Ribonuclease H-like"/>
    <property type="match status" value="1"/>
</dbReference>
<keyword evidence="3" id="KW-1185">Reference proteome</keyword>
<reference evidence="2" key="1">
    <citation type="submission" date="2018-05" db="EMBL/GenBank/DDBJ databases">
        <title>Draft genome of Mucuna pruriens seed.</title>
        <authorList>
            <person name="Nnadi N.E."/>
            <person name="Vos R."/>
            <person name="Hasami M.H."/>
            <person name="Devisetty U.K."/>
            <person name="Aguiy J.C."/>
        </authorList>
    </citation>
    <scope>NUCLEOTIDE SEQUENCE [LARGE SCALE GENOMIC DNA]</scope>
    <source>
        <strain evidence="2">JCA_2017</strain>
    </source>
</reference>
<dbReference type="PROSITE" id="PS50994">
    <property type="entry name" value="INTEGRASE"/>
    <property type="match status" value="1"/>
</dbReference>
<dbReference type="OrthoDB" id="10000497at2759"/>
<dbReference type="Gene3D" id="3.30.420.10">
    <property type="entry name" value="Ribonuclease H-like superfamily/Ribonuclease H"/>
    <property type="match status" value="1"/>
</dbReference>
<feature type="domain" description="Integrase catalytic" evidence="1">
    <location>
        <begin position="153"/>
        <end position="314"/>
    </location>
</feature>
<dbReference type="PANTHER" id="PTHR47266">
    <property type="entry name" value="ENDONUCLEASE-RELATED"/>
    <property type="match status" value="1"/>
</dbReference>
<proteinExistence type="predicted"/>
<dbReference type="InterPro" id="IPR052160">
    <property type="entry name" value="Gypsy_RT_Integrase-like"/>
</dbReference>
<comment type="caution">
    <text evidence="2">The sequence shown here is derived from an EMBL/GenBank/DDBJ whole genome shotgun (WGS) entry which is preliminary data.</text>
</comment>
<evidence type="ECO:0000313" key="2">
    <source>
        <dbReference type="EMBL" id="RDY12058.1"/>
    </source>
</evidence>
<dbReference type="Pfam" id="PF17921">
    <property type="entry name" value="Integrase_H2C2"/>
    <property type="match status" value="1"/>
</dbReference>
<dbReference type="GO" id="GO:0015074">
    <property type="term" value="P:DNA integration"/>
    <property type="evidence" value="ECO:0007669"/>
    <property type="project" value="InterPro"/>
</dbReference>
<dbReference type="AlphaFoldDB" id="A0A371IAI2"/>
<organism evidence="2 3">
    <name type="scientific">Mucuna pruriens</name>
    <name type="common">Velvet bean</name>
    <name type="synonym">Dolichos pruriens</name>
    <dbReference type="NCBI Taxonomy" id="157652"/>
    <lineage>
        <taxon>Eukaryota</taxon>
        <taxon>Viridiplantae</taxon>
        <taxon>Streptophyta</taxon>
        <taxon>Embryophyta</taxon>
        <taxon>Tracheophyta</taxon>
        <taxon>Spermatophyta</taxon>
        <taxon>Magnoliopsida</taxon>
        <taxon>eudicotyledons</taxon>
        <taxon>Gunneridae</taxon>
        <taxon>Pentapetalae</taxon>
        <taxon>rosids</taxon>
        <taxon>fabids</taxon>
        <taxon>Fabales</taxon>
        <taxon>Fabaceae</taxon>
        <taxon>Papilionoideae</taxon>
        <taxon>50 kb inversion clade</taxon>
        <taxon>NPAAA clade</taxon>
        <taxon>indigoferoid/millettioid clade</taxon>
        <taxon>Phaseoleae</taxon>
        <taxon>Mucuna</taxon>
    </lineage>
</organism>
<evidence type="ECO:0000313" key="3">
    <source>
        <dbReference type="Proteomes" id="UP000257109"/>
    </source>
</evidence>
<accession>A0A371IAI2</accession>
<dbReference type="GO" id="GO:0003676">
    <property type="term" value="F:nucleic acid binding"/>
    <property type="evidence" value="ECO:0007669"/>
    <property type="project" value="InterPro"/>
</dbReference>
<dbReference type="Pfam" id="PF00665">
    <property type="entry name" value="rve"/>
    <property type="match status" value="1"/>
</dbReference>
<feature type="non-terminal residue" evidence="2">
    <location>
        <position position="1"/>
    </location>
</feature>
<dbReference type="Gene3D" id="1.10.340.70">
    <property type="match status" value="1"/>
</dbReference>
<evidence type="ECO:0000259" key="1">
    <source>
        <dbReference type="PROSITE" id="PS50994"/>
    </source>
</evidence>
<gene>
    <name evidence="2" type="primary">pol</name>
    <name evidence="2" type="ORF">CR513_03195</name>
</gene>
<name>A0A371IAI2_MUCPR</name>
<dbReference type="InterPro" id="IPR036397">
    <property type="entry name" value="RNaseH_sf"/>
</dbReference>
<sequence>MLLLQEFNLEIRDKKSADNAVADHLSQIERELDPFADICNFIVASQFPPDASRLYKGKIKNDVKYYIWNDPCLWKRGSDQVIRRCIPDSEISSVLHFCHAAAGGGHHGSTRTARKVLDCGFYWPTIFRDAHHFVSTCEQCQRAGTAMSGRHEMPQQPILFCEVFDVWEIDFMPVSNGYLYILLAMDYMSRWVEPVATKTNDAKVVVNFLKSNIFCRFGVPKALISDQGSHFCNRAMSSLLEKYGVAHRIATTYHPQTNGQAEVFNREIKKILQKLTNPNRKDWSRHLEDALWAHRTAYRTPLGMSPYWIVFEKACHLPVELEHRAYWAVKKCNMAYDQAGEERKLQLQELEELRLEAYENSCIYKQRVKQFHDRQILRKEFHCSSMLLFKSRLRLIAGKLRSKWDGPFIITKVLPYGAVELQDELTGNTFQVNGQQLKIFHESPTATVGKVESIYLAEPAMVAGMT</sequence>